<proteinExistence type="predicted"/>
<gene>
    <name evidence="3" type="ORF">ACFFSY_11360</name>
</gene>
<reference evidence="3 4" key="1">
    <citation type="submission" date="2024-09" db="EMBL/GenBank/DDBJ databases">
        <authorList>
            <person name="Sun Q."/>
            <person name="Mori K."/>
        </authorList>
    </citation>
    <scope>NUCLEOTIDE SEQUENCE [LARGE SCALE GENOMIC DNA]</scope>
    <source>
        <strain evidence="3 4">TISTR 2452</strain>
    </source>
</reference>
<evidence type="ECO:0000313" key="4">
    <source>
        <dbReference type="Proteomes" id="UP001589747"/>
    </source>
</evidence>
<keyword evidence="2" id="KW-0812">Transmembrane</keyword>
<dbReference type="Proteomes" id="UP001589747">
    <property type="component" value="Unassembled WGS sequence"/>
</dbReference>
<feature type="region of interest" description="Disordered" evidence="1">
    <location>
        <begin position="76"/>
        <end position="130"/>
    </location>
</feature>
<comment type="caution">
    <text evidence="3">The sequence shown here is derived from an EMBL/GenBank/DDBJ whole genome shotgun (WGS) entry which is preliminary data.</text>
</comment>
<evidence type="ECO:0000256" key="2">
    <source>
        <dbReference type="SAM" id="Phobius"/>
    </source>
</evidence>
<evidence type="ECO:0000313" key="3">
    <source>
        <dbReference type="EMBL" id="MFB9326511.1"/>
    </source>
</evidence>
<organism evidence="3 4">
    <name type="scientific">Paenibacillus aurantiacus</name>
    <dbReference type="NCBI Taxonomy" id="1936118"/>
    <lineage>
        <taxon>Bacteria</taxon>
        <taxon>Bacillati</taxon>
        <taxon>Bacillota</taxon>
        <taxon>Bacilli</taxon>
        <taxon>Bacillales</taxon>
        <taxon>Paenibacillaceae</taxon>
        <taxon>Paenibacillus</taxon>
    </lineage>
</organism>
<evidence type="ECO:0000256" key="1">
    <source>
        <dbReference type="SAM" id="MobiDB-lite"/>
    </source>
</evidence>
<feature type="transmembrane region" description="Helical" evidence="2">
    <location>
        <begin position="48"/>
        <end position="68"/>
    </location>
</feature>
<keyword evidence="2" id="KW-1133">Transmembrane helix</keyword>
<name>A0ABV5KMR8_9BACL</name>
<accession>A0ABV5KMR8</accession>
<protein>
    <recommendedName>
        <fullName evidence="5">DUF4367 domain-containing protein</fullName>
    </recommendedName>
</protein>
<dbReference type="RefSeq" id="WP_377493889.1">
    <property type="nucleotide sequence ID" value="NZ_JBHMDO010000021.1"/>
</dbReference>
<evidence type="ECO:0008006" key="5">
    <source>
        <dbReference type="Google" id="ProtNLM"/>
    </source>
</evidence>
<keyword evidence="4" id="KW-1185">Reference proteome</keyword>
<dbReference type="EMBL" id="JBHMDO010000021">
    <property type="protein sequence ID" value="MFB9326511.1"/>
    <property type="molecule type" value="Genomic_DNA"/>
</dbReference>
<sequence length="389" mass="43904">MNEFNADWERLLKETEPAGQRTFTSRHMLQIEREAKGMKEKRRGRRQGKAAVVWAGALILLTLVAGVLPEGPLTGWLRDGQSQTAGRPNEEQKSDPNEASTPPGENTPDNEHTPDSQEETIEPQPPAQTEPLTGLLREQLPFEIDRQEGVTVYQPGGGASIELNVTEQSYLMQTLYGLEFEKAKAPATDKREDVYFRVRDGGKIYEIPYEIATNTILWKGQAFYANENTLLMMRRLLKPGSTLAEIAAFRDEQQLAVEHNENVANDGSYDADLLKVDGKLFAEWERDEAKLTPKEEIGYYDDMNGEARKVVVYDEGVVAMSLSYYFVDDRYRTDSGIGVGSTDAELLEKIGEPNAKSSVAWSYRWGDNLRVHFYLKDGKVAYMFLTQPM</sequence>
<keyword evidence="2" id="KW-0472">Membrane</keyword>